<dbReference type="EMBL" id="KV878904">
    <property type="protein sequence ID" value="OJJ81965.1"/>
    <property type="molecule type" value="Genomic_DNA"/>
</dbReference>
<accession>A0A1L9VDJ9</accession>
<reference evidence="3" key="1">
    <citation type="journal article" date="2017" name="Genome Biol.">
        <title>Comparative genomics reveals high biological diversity and specific adaptations in the industrially and medically important fungal genus Aspergillus.</title>
        <authorList>
            <person name="de Vries R.P."/>
            <person name="Riley R."/>
            <person name="Wiebenga A."/>
            <person name="Aguilar-Osorio G."/>
            <person name="Amillis S."/>
            <person name="Uchima C.A."/>
            <person name="Anderluh G."/>
            <person name="Asadollahi M."/>
            <person name="Askin M."/>
            <person name="Barry K."/>
            <person name="Battaglia E."/>
            <person name="Bayram O."/>
            <person name="Benocci T."/>
            <person name="Braus-Stromeyer S.A."/>
            <person name="Caldana C."/>
            <person name="Canovas D."/>
            <person name="Cerqueira G.C."/>
            <person name="Chen F."/>
            <person name="Chen W."/>
            <person name="Choi C."/>
            <person name="Clum A."/>
            <person name="Dos Santos R.A."/>
            <person name="Damasio A.R."/>
            <person name="Diallinas G."/>
            <person name="Emri T."/>
            <person name="Fekete E."/>
            <person name="Flipphi M."/>
            <person name="Freyberg S."/>
            <person name="Gallo A."/>
            <person name="Gournas C."/>
            <person name="Habgood R."/>
            <person name="Hainaut M."/>
            <person name="Harispe M.L."/>
            <person name="Henrissat B."/>
            <person name="Hilden K.S."/>
            <person name="Hope R."/>
            <person name="Hossain A."/>
            <person name="Karabika E."/>
            <person name="Karaffa L."/>
            <person name="Karanyi Z."/>
            <person name="Krasevec N."/>
            <person name="Kuo A."/>
            <person name="Kusch H."/>
            <person name="LaButti K."/>
            <person name="Lagendijk E.L."/>
            <person name="Lapidus A."/>
            <person name="Levasseur A."/>
            <person name="Lindquist E."/>
            <person name="Lipzen A."/>
            <person name="Logrieco A.F."/>
            <person name="MacCabe A."/>
            <person name="Maekelae M.R."/>
            <person name="Malavazi I."/>
            <person name="Melin P."/>
            <person name="Meyer V."/>
            <person name="Mielnichuk N."/>
            <person name="Miskei M."/>
            <person name="Molnar A.P."/>
            <person name="Mule G."/>
            <person name="Ngan C.Y."/>
            <person name="Orejas M."/>
            <person name="Orosz E."/>
            <person name="Ouedraogo J.P."/>
            <person name="Overkamp K.M."/>
            <person name="Park H.-S."/>
            <person name="Perrone G."/>
            <person name="Piumi F."/>
            <person name="Punt P.J."/>
            <person name="Ram A.F."/>
            <person name="Ramon A."/>
            <person name="Rauscher S."/>
            <person name="Record E."/>
            <person name="Riano-Pachon D.M."/>
            <person name="Robert V."/>
            <person name="Roehrig J."/>
            <person name="Ruller R."/>
            <person name="Salamov A."/>
            <person name="Salih N.S."/>
            <person name="Samson R.A."/>
            <person name="Sandor E."/>
            <person name="Sanguinetti M."/>
            <person name="Schuetze T."/>
            <person name="Sepcic K."/>
            <person name="Shelest E."/>
            <person name="Sherlock G."/>
            <person name="Sophianopoulou V."/>
            <person name="Squina F.M."/>
            <person name="Sun H."/>
            <person name="Susca A."/>
            <person name="Todd R.B."/>
            <person name="Tsang A."/>
            <person name="Unkles S.E."/>
            <person name="van de Wiele N."/>
            <person name="van Rossen-Uffink D."/>
            <person name="Oliveira J.V."/>
            <person name="Vesth T.C."/>
            <person name="Visser J."/>
            <person name="Yu J.-H."/>
            <person name="Zhou M."/>
            <person name="Andersen M.R."/>
            <person name="Archer D.B."/>
            <person name="Baker S.E."/>
            <person name="Benoit I."/>
            <person name="Brakhage A.A."/>
            <person name="Braus G.H."/>
            <person name="Fischer R."/>
            <person name="Frisvad J.C."/>
            <person name="Goldman G.H."/>
            <person name="Houbraken J."/>
            <person name="Oakley B."/>
            <person name="Pocsi I."/>
            <person name="Scazzocchio C."/>
            <person name="Seiboth B."/>
            <person name="vanKuyk P.A."/>
            <person name="Wortman J."/>
            <person name="Dyer P.S."/>
            <person name="Grigoriev I.V."/>
        </authorList>
    </citation>
    <scope>NUCLEOTIDE SEQUENCE [LARGE SCALE GENOMIC DNA]</scope>
    <source>
        <strain evidence="3">CBS 516.65</strain>
    </source>
</reference>
<sequence>MTFCRIAHEKLVELAWMSLNAPPSKCICGQALPKDSTVYYIECISLISYGLFIIVPYLRFLVC</sequence>
<keyword evidence="1" id="KW-0472">Membrane</keyword>
<protein>
    <submittedName>
        <fullName evidence="2">Uncharacterized protein</fullName>
    </submittedName>
</protein>
<dbReference type="VEuPathDB" id="FungiDB:ASPGLDRAFT_49959"/>
<keyword evidence="1" id="KW-0812">Transmembrane</keyword>
<keyword evidence="1" id="KW-1133">Transmembrane helix</keyword>
<evidence type="ECO:0000313" key="2">
    <source>
        <dbReference type="EMBL" id="OJJ81965.1"/>
    </source>
</evidence>
<gene>
    <name evidence="2" type="ORF">ASPGLDRAFT_49959</name>
</gene>
<dbReference type="RefSeq" id="XP_022398663.1">
    <property type="nucleotide sequence ID" value="XM_022547207.1"/>
</dbReference>
<keyword evidence="3" id="KW-1185">Reference proteome</keyword>
<dbReference type="GeneID" id="34463468"/>
<evidence type="ECO:0000313" key="3">
    <source>
        <dbReference type="Proteomes" id="UP000184300"/>
    </source>
</evidence>
<organism evidence="2 3">
    <name type="scientific">Aspergillus glaucus CBS 516.65</name>
    <dbReference type="NCBI Taxonomy" id="1160497"/>
    <lineage>
        <taxon>Eukaryota</taxon>
        <taxon>Fungi</taxon>
        <taxon>Dikarya</taxon>
        <taxon>Ascomycota</taxon>
        <taxon>Pezizomycotina</taxon>
        <taxon>Eurotiomycetes</taxon>
        <taxon>Eurotiomycetidae</taxon>
        <taxon>Eurotiales</taxon>
        <taxon>Aspergillaceae</taxon>
        <taxon>Aspergillus</taxon>
        <taxon>Aspergillus subgen. Aspergillus</taxon>
    </lineage>
</organism>
<dbReference type="Proteomes" id="UP000184300">
    <property type="component" value="Unassembled WGS sequence"/>
</dbReference>
<dbReference type="AlphaFoldDB" id="A0A1L9VDJ9"/>
<proteinExistence type="predicted"/>
<evidence type="ECO:0000256" key="1">
    <source>
        <dbReference type="SAM" id="Phobius"/>
    </source>
</evidence>
<name>A0A1L9VDJ9_ASPGL</name>
<feature type="transmembrane region" description="Helical" evidence="1">
    <location>
        <begin position="39"/>
        <end position="62"/>
    </location>
</feature>